<evidence type="ECO:0000259" key="1">
    <source>
        <dbReference type="Pfam" id="PF00135"/>
    </source>
</evidence>
<organism evidence="2 3">
    <name type="scientific">Coleophoma crateriformis</name>
    <dbReference type="NCBI Taxonomy" id="565419"/>
    <lineage>
        <taxon>Eukaryota</taxon>
        <taxon>Fungi</taxon>
        <taxon>Dikarya</taxon>
        <taxon>Ascomycota</taxon>
        <taxon>Pezizomycotina</taxon>
        <taxon>Leotiomycetes</taxon>
        <taxon>Helotiales</taxon>
        <taxon>Dermateaceae</taxon>
        <taxon>Coleophoma</taxon>
    </lineage>
</organism>
<keyword evidence="3" id="KW-1185">Reference proteome</keyword>
<dbReference type="Pfam" id="PF00135">
    <property type="entry name" value="COesterase"/>
    <property type="match status" value="1"/>
</dbReference>
<comment type="caution">
    <text evidence="2">The sequence shown here is derived from an EMBL/GenBank/DDBJ whole genome shotgun (WGS) entry which is preliminary data.</text>
</comment>
<protein>
    <recommendedName>
        <fullName evidence="1">Carboxylesterase type B domain-containing protein</fullName>
    </recommendedName>
</protein>
<dbReference type="InterPro" id="IPR002018">
    <property type="entry name" value="CarbesteraseB"/>
</dbReference>
<proteinExistence type="predicted"/>
<evidence type="ECO:0000313" key="2">
    <source>
        <dbReference type="EMBL" id="RDW70120.1"/>
    </source>
</evidence>
<dbReference type="SUPFAM" id="SSF53474">
    <property type="entry name" value="alpha/beta-Hydrolases"/>
    <property type="match status" value="1"/>
</dbReference>
<accession>A0A3D8R850</accession>
<dbReference type="Gene3D" id="3.40.50.1820">
    <property type="entry name" value="alpha/beta hydrolase"/>
    <property type="match status" value="1"/>
</dbReference>
<name>A0A3D8R850_9HELO</name>
<dbReference type="EMBL" id="PDLN01000012">
    <property type="protein sequence ID" value="RDW70120.1"/>
    <property type="molecule type" value="Genomic_DNA"/>
</dbReference>
<dbReference type="OrthoDB" id="408631at2759"/>
<sequence length="300" mass="33011">MDSGTLYPTDDITSPQAQDLYDQVVLEAGCDSSSNTLDCLRNTSYAELSTIIQNMPNCLDYTGIALPFPPRQDPNDSFYSFSVEVALRAGNYTRVPIITGDQQDEGTIFTTAMTNITTPSLLADYLQVLWPNSSQSIRQGLVDGYSTDPADGAPFGTGSLNQLYLQYMMNAALIGDAAFTLQRRNYLLMVSTTVSSWSYLDSHRYGDNPSGTYHSSHTEEIFNTAQIEVNTAARGITADTFRSYYVSFTHYLDPNAINAHLAPHLLASLHHLGSSIAESPCRWQHSDSGRPPCGKRRVSC</sequence>
<dbReference type="InterPro" id="IPR029058">
    <property type="entry name" value="AB_hydrolase_fold"/>
</dbReference>
<feature type="domain" description="Carboxylesterase type B" evidence="1">
    <location>
        <begin position="3"/>
        <end position="256"/>
    </location>
</feature>
<dbReference type="AlphaFoldDB" id="A0A3D8R850"/>
<gene>
    <name evidence="2" type="ORF">BP5796_08517</name>
</gene>
<evidence type="ECO:0000313" key="3">
    <source>
        <dbReference type="Proteomes" id="UP000256328"/>
    </source>
</evidence>
<reference evidence="2 3" key="1">
    <citation type="journal article" date="2018" name="IMA Fungus">
        <title>IMA Genome-F 9: Draft genome sequence of Annulohypoxylon stygium, Aspergillus mulundensis, Berkeleyomyces basicola (syn. Thielaviopsis basicola), Ceratocystis smalleyi, two Cercospora beticola strains, Coleophoma cylindrospora, Fusarium fracticaudum, Phialophora cf. hyalina, and Morchella septimelata.</title>
        <authorList>
            <person name="Wingfield B.D."/>
            <person name="Bills G.F."/>
            <person name="Dong Y."/>
            <person name="Huang W."/>
            <person name="Nel W.J."/>
            <person name="Swalarsk-Parry B.S."/>
            <person name="Vaghefi N."/>
            <person name="Wilken P.M."/>
            <person name="An Z."/>
            <person name="de Beer Z.W."/>
            <person name="De Vos L."/>
            <person name="Chen L."/>
            <person name="Duong T.A."/>
            <person name="Gao Y."/>
            <person name="Hammerbacher A."/>
            <person name="Kikkert J.R."/>
            <person name="Li Y."/>
            <person name="Li H."/>
            <person name="Li K."/>
            <person name="Li Q."/>
            <person name="Liu X."/>
            <person name="Ma X."/>
            <person name="Naidoo K."/>
            <person name="Pethybridge S.J."/>
            <person name="Sun J."/>
            <person name="Steenkamp E.T."/>
            <person name="van der Nest M.A."/>
            <person name="van Wyk S."/>
            <person name="Wingfield M.J."/>
            <person name="Xiong C."/>
            <person name="Yue Q."/>
            <person name="Zhang X."/>
        </authorList>
    </citation>
    <scope>NUCLEOTIDE SEQUENCE [LARGE SCALE GENOMIC DNA]</scope>
    <source>
        <strain evidence="2 3">BP5796</strain>
    </source>
</reference>
<dbReference type="Proteomes" id="UP000256328">
    <property type="component" value="Unassembled WGS sequence"/>
</dbReference>